<evidence type="ECO:0000313" key="2">
    <source>
        <dbReference type="Proteomes" id="UP000051952"/>
    </source>
</evidence>
<gene>
    <name evidence="1" type="ORF">BSAL_68440</name>
</gene>
<dbReference type="VEuPathDB" id="TriTrypDB:BSAL_68440"/>
<reference evidence="2" key="1">
    <citation type="submission" date="2015-09" db="EMBL/GenBank/DDBJ databases">
        <authorList>
            <consortium name="Pathogen Informatics"/>
        </authorList>
    </citation>
    <scope>NUCLEOTIDE SEQUENCE [LARGE SCALE GENOMIC DNA]</scope>
    <source>
        <strain evidence="2">Lake Konstanz</strain>
    </source>
</reference>
<dbReference type="EMBL" id="CYKH01000473">
    <property type="protein sequence ID" value="CUF98193.1"/>
    <property type="molecule type" value="Genomic_DNA"/>
</dbReference>
<keyword evidence="2" id="KW-1185">Reference proteome</keyword>
<accession>A0A0S4IUZ0</accession>
<dbReference type="AlphaFoldDB" id="A0A0S4IUZ0"/>
<name>A0A0S4IUZ0_BODSA</name>
<sequence length="116" mass="12453">MADKSAALRQQLLDMRAGQEVVLKAKCDEIGSIMDELNLVTNDIQGMKREETKWKRRLHAAKKSTKGGPLTPTVPTATTAVAAPANGGGAAQQGTNFAKNVALGLFEFNETLSKKR</sequence>
<proteinExistence type="predicted"/>
<organism evidence="1 2">
    <name type="scientific">Bodo saltans</name>
    <name type="common">Flagellated protozoan</name>
    <dbReference type="NCBI Taxonomy" id="75058"/>
    <lineage>
        <taxon>Eukaryota</taxon>
        <taxon>Discoba</taxon>
        <taxon>Euglenozoa</taxon>
        <taxon>Kinetoplastea</taxon>
        <taxon>Metakinetoplastina</taxon>
        <taxon>Eubodonida</taxon>
        <taxon>Bodonidae</taxon>
        <taxon>Bodo</taxon>
    </lineage>
</organism>
<protein>
    <submittedName>
        <fullName evidence="1">Uncharacterized protein</fullName>
    </submittedName>
</protein>
<evidence type="ECO:0000313" key="1">
    <source>
        <dbReference type="EMBL" id="CUF98193.1"/>
    </source>
</evidence>
<dbReference type="Proteomes" id="UP000051952">
    <property type="component" value="Unassembled WGS sequence"/>
</dbReference>